<dbReference type="GO" id="GO:0006260">
    <property type="term" value="P:DNA replication"/>
    <property type="evidence" value="ECO:0007669"/>
    <property type="project" value="UniProtKB-KW"/>
</dbReference>
<proteinExistence type="inferred from homology"/>
<dbReference type="PRINTS" id="PR00379">
    <property type="entry name" value="INTEIN"/>
</dbReference>
<keyword evidence="9" id="KW-0651">Protein splicing</keyword>
<comment type="similarity">
    <text evidence="1">Belongs to the MCM family.</text>
</comment>
<dbReference type="EC" id="3.6.4.12" evidence="2"/>
<dbReference type="GO" id="GO:0005524">
    <property type="term" value="F:ATP binding"/>
    <property type="evidence" value="ECO:0007669"/>
    <property type="project" value="UniProtKB-KW"/>
</dbReference>
<dbReference type="Pfam" id="PF14551">
    <property type="entry name" value="MCM_N"/>
    <property type="match status" value="1"/>
</dbReference>
<dbReference type="GO" id="GO:0004519">
    <property type="term" value="F:endonuclease activity"/>
    <property type="evidence" value="ECO:0007669"/>
    <property type="project" value="InterPro"/>
</dbReference>
<dbReference type="InterPro" id="IPR036388">
    <property type="entry name" value="WH-like_DNA-bd_sf"/>
</dbReference>
<dbReference type="PROSITE" id="PS50051">
    <property type="entry name" value="MCM_2"/>
    <property type="match status" value="3"/>
</dbReference>
<evidence type="ECO:0000256" key="4">
    <source>
        <dbReference type="ARBA" id="ARBA00022741"/>
    </source>
</evidence>
<feature type="domain" description="MCM C-terminal AAA(+) ATPase" evidence="11">
    <location>
        <begin position="279"/>
        <end position="335"/>
    </location>
</feature>
<dbReference type="InterPro" id="IPR041562">
    <property type="entry name" value="MCM_lid"/>
</dbReference>
<dbReference type="PROSITE" id="PS50819">
    <property type="entry name" value="INTEIN_ENDONUCLEASE"/>
    <property type="match status" value="1"/>
</dbReference>
<dbReference type="InterPro" id="IPR033762">
    <property type="entry name" value="MCM_OB"/>
</dbReference>
<evidence type="ECO:0000256" key="2">
    <source>
        <dbReference type="ARBA" id="ARBA00012551"/>
    </source>
</evidence>
<accession>A0A4Y5SIT5</accession>
<reference evidence="13 14" key="1">
    <citation type="submission" date="2019-06" db="EMBL/GenBank/DDBJ databases">
        <title>Thermococcus indicus sp. nov., a Fe(III)-reducing hyperthermophilic archaeon isolated from the Onnuri vent field of the Central Indian Ocean ridge.</title>
        <authorList>
            <person name="Lim J.K."/>
            <person name="Kim Y.J."/>
            <person name="Kwon K.K."/>
        </authorList>
    </citation>
    <scope>NUCLEOTIDE SEQUENCE [LARGE SCALE GENOMIC DNA]</scope>
    <source>
        <strain evidence="13 14">IOH1</strain>
    </source>
</reference>
<dbReference type="GO" id="GO:0017116">
    <property type="term" value="F:single-stranded DNA helicase activity"/>
    <property type="evidence" value="ECO:0007669"/>
    <property type="project" value="TreeGrafter"/>
</dbReference>
<evidence type="ECO:0000256" key="10">
    <source>
        <dbReference type="ARBA" id="ARBA00023125"/>
    </source>
</evidence>
<dbReference type="InterPro" id="IPR030934">
    <property type="entry name" value="Intein_C"/>
</dbReference>
<keyword evidence="10" id="KW-0238">DNA-binding</keyword>
<dbReference type="InterPro" id="IPR003587">
    <property type="entry name" value="Hint_dom_N"/>
</dbReference>
<name>A0A4Y5SIT5_9EURY</name>
<dbReference type="InterPro" id="IPR003586">
    <property type="entry name" value="Hint_dom_C"/>
</dbReference>
<dbReference type="Pfam" id="PF14890">
    <property type="entry name" value="Intein_splicing"/>
    <property type="match status" value="2"/>
</dbReference>
<dbReference type="FunFam" id="3.30.1640.10:FF:000038">
    <property type="entry name" value="Cell division control protein 21"/>
    <property type="match status" value="1"/>
</dbReference>
<dbReference type="InterPro" id="IPR001208">
    <property type="entry name" value="MCM_dom"/>
</dbReference>
<dbReference type="GO" id="GO:0016539">
    <property type="term" value="P:intein-mediated protein splicing"/>
    <property type="evidence" value="ECO:0007669"/>
    <property type="project" value="InterPro"/>
</dbReference>
<dbReference type="InterPro" id="IPR036844">
    <property type="entry name" value="Hint_dom_sf"/>
</dbReference>
<dbReference type="InterPro" id="IPR004860">
    <property type="entry name" value="LAGLIDADG_dom"/>
</dbReference>
<dbReference type="PROSITE" id="PS50818">
    <property type="entry name" value="INTEIN_C_TER"/>
    <property type="match status" value="3"/>
</dbReference>
<dbReference type="Pfam" id="PF14528">
    <property type="entry name" value="LAGLIDADG_3"/>
    <property type="match status" value="2"/>
</dbReference>
<evidence type="ECO:0000259" key="12">
    <source>
        <dbReference type="PROSITE" id="PS50819"/>
    </source>
</evidence>
<feature type="domain" description="MCM C-terminal AAA(+) ATPase" evidence="11">
    <location>
        <begin position="1560"/>
        <end position="1638"/>
    </location>
</feature>
<keyword evidence="14" id="KW-1185">Reference proteome</keyword>
<evidence type="ECO:0000256" key="5">
    <source>
        <dbReference type="ARBA" id="ARBA00022801"/>
    </source>
</evidence>
<dbReference type="KEGG" id="tic:FH039_02690"/>
<dbReference type="SMART" id="SM00306">
    <property type="entry name" value="HintN"/>
    <property type="match status" value="3"/>
</dbReference>
<dbReference type="NCBIfam" id="TIGR01443">
    <property type="entry name" value="intein_Cterm"/>
    <property type="match status" value="3"/>
</dbReference>
<dbReference type="Pfam" id="PF17855">
    <property type="entry name" value="MCM_lid"/>
    <property type="match status" value="1"/>
</dbReference>
<dbReference type="InterPro" id="IPR012340">
    <property type="entry name" value="NA-bd_OB-fold"/>
</dbReference>
<dbReference type="InterPro" id="IPR027925">
    <property type="entry name" value="MCM_N"/>
</dbReference>
<dbReference type="SUPFAM" id="SSF51294">
    <property type="entry name" value="Hedgehog/intein (Hint) domain"/>
    <property type="match status" value="3"/>
</dbReference>
<evidence type="ECO:0000259" key="11">
    <source>
        <dbReference type="PROSITE" id="PS50051"/>
    </source>
</evidence>
<organism evidence="13 14">
    <name type="scientific">Thermococcus indicus</name>
    <dbReference type="NCBI Taxonomy" id="2586643"/>
    <lineage>
        <taxon>Archaea</taxon>
        <taxon>Methanobacteriati</taxon>
        <taxon>Methanobacteriota</taxon>
        <taxon>Thermococci</taxon>
        <taxon>Thermococcales</taxon>
        <taxon>Thermococcaceae</taxon>
        <taxon>Thermococcus</taxon>
    </lineage>
</organism>
<dbReference type="OrthoDB" id="6747at2157"/>
<evidence type="ECO:0000256" key="3">
    <source>
        <dbReference type="ARBA" id="ARBA00022705"/>
    </source>
</evidence>
<keyword evidence="5" id="KW-0378">Hydrolase</keyword>
<dbReference type="InterPro" id="IPR006142">
    <property type="entry name" value="INTEIN"/>
</dbReference>
<dbReference type="FunFam" id="2.20.28.10:FF:000036">
    <property type="entry name" value="DNA replication licensing factor, MCM2/3/5 family"/>
    <property type="match status" value="1"/>
</dbReference>
<dbReference type="GO" id="GO:0042555">
    <property type="term" value="C:MCM complex"/>
    <property type="evidence" value="ECO:0007669"/>
    <property type="project" value="TreeGrafter"/>
</dbReference>
<dbReference type="Pfam" id="PF17207">
    <property type="entry name" value="MCM_OB"/>
    <property type="match status" value="1"/>
</dbReference>
<evidence type="ECO:0000256" key="8">
    <source>
        <dbReference type="ARBA" id="ARBA00022840"/>
    </source>
</evidence>
<dbReference type="Gene3D" id="2.20.28.10">
    <property type="match status" value="1"/>
</dbReference>
<dbReference type="Proteomes" id="UP000306007">
    <property type="component" value="Chromosome"/>
</dbReference>
<keyword evidence="7" id="KW-0068">Autocatalytic cleavage</keyword>
<evidence type="ECO:0000256" key="1">
    <source>
        <dbReference type="ARBA" id="ARBA00008010"/>
    </source>
</evidence>
<dbReference type="Gene3D" id="1.10.10.10">
    <property type="entry name" value="Winged helix-like DNA-binding domain superfamily/Winged helix DNA-binding domain"/>
    <property type="match status" value="1"/>
</dbReference>
<dbReference type="InterPro" id="IPR027417">
    <property type="entry name" value="P-loop_NTPase"/>
</dbReference>
<evidence type="ECO:0000256" key="9">
    <source>
        <dbReference type="ARBA" id="ARBA00023000"/>
    </source>
</evidence>
<dbReference type="InterPro" id="IPR031327">
    <property type="entry name" value="MCM"/>
</dbReference>
<dbReference type="GO" id="GO:0016787">
    <property type="term" value="F:hydrolase activity"/>
    <property type="evidence" value="ECO:0007669"/>
    <property type="project" value="UniProtKB-KW"/>
</dbReference>
<dbReference type="Gene3D" id="2.40.50.140">
    <property type="entry name" value="Nucleic acid-binding proteins"/>
    <property type="match status" value="1"/>
</dbReference>
<dbReference type="Gene3D" id="3.10.28.10">
    <property type="entry name" value="Homing endonucleases"/>
    <property type="match status" value="1"/>
</dbReference>
<dbReference type="InterPro" id="IPR027434">
    <property type="entry name" value="Homing_endonucl"/>
</dbReference>
<dbReference type="InterPro" id="IPR004042">
    <property type="entry name" value="Intein_endonuc_central"/>
</dbReference>
<dbReference type="SMART" id="SM00350">
    <property type="entry name" value="MCM"/>
    <property type="match status" value="1"/>
</dbReference>
<protein>
    <recommendedName>
        <fullName evidence="2">DNA helicase</fullName>
        <ecNumber evidence="2">3.6.4.12</ecNumber>
    </recommendedName>
</protein>
<keyword evidence="3" id="KW-0235">DNA replication</keyword>
<dbReference type="FunFam" id="3.40.50.300:FF:002469">
    <property type="entry name" value="Cell division control protein 21"/>
    <property type="match status" value="1"/>
</dbReference>
<dbReference type="SUPFAM" id="SSF55608">
    <property type="entry name" value="Homing endonucleases"/>
    <property type="match status" value="2"/>
</dbReference>
<evidence type="ECO:0000313" key="14">
    <source>
        <dbReference type="Proteomes" id="UP000306007"/>
    </source>
</evidence>
<dbReference type="RefSeq" id="WP_139680119.1">
    <property type="nucleotide sequence ID" value="NZ_CP040846.1"/>
</dbReference>
<feature type="domain" description="DOD-type homing endonuclease" evidence="12">
    <location>
        <begin position="780"/>
        <end position="920"/>
    </location>
</feature>
<dbReference type="Gene3D" id="2.170.16.10">
    <property type="entry name" value="Hedgehog/Intein (Hint) domain"/>
    <property type="match status" value="5"/>
</dbReference>
<feature type="domain" description="MCM C-terminal AAA(+) ATPase" evidence="11">
    <location>
        <begin position="1159"/>
        <end position="1232"/>
    </location>
</feature>
<evidence type="ECO:0000313" key="13">
    <source>
        <dbReference type="EMBL" id="QDA30736.1"/>
    </source>
</evidence>
<sequence>MDREDMIERYARFLREYVDDEGKEVYLNKLKDLLTVTPRRSLAIDWTHLNSFDPELAAELIENPEESILAAEDAIQIVLREPPIEKKEEFTAHARFYNLPKTLLVKELGSEHINRLIQVDGIITRVSEVKPFVEKAVFVCKDCGNEMVRLQRPYDNIVKPAKCDACGSRNVDLDVEKSRFINFQSFRLQDRPESLKGGQMPRFVDAILLDDLVDTALPGDRVLVTGILRVILEQKDKRPIFKKVLEVNHIEQLSKEIEELEISPEDEQKIRELARRKDIVDAIVDSIAPAIWGHKTVKKGIALALFGGVQRTLPDGTKLRGESHVLLVGDPGVAKCVDYHTKVLLADGSLKEIGELVEGAIERAKSEGELGEVDDGFYTPIDLELYALDARNLKVRKVKANIAWKRTAPERMFRIKTASGREIKVTPTHPFFTFEGGQFKTRKAEELRAGDFIATPRRNNEPRIVPETEDESLRKLLAESDIFWDKIVEIEEYKPEHPWVYDLQVPEHHNFIANNIFVHNSQILRYVANLAPRAIYTSGKSSSAAGLCVAPDSLVVFEGGVHEIGTFTENWVKDIGSIQYSQGVEYSPYLGESLSAEDGKIKNAPLSRVWRLKAPKELVKVRTITGKELTLTPETKLLTIQNGEPIWKEAKSFSEGDYVATLRKLTVEERTVPVLELLKDLDDLIVYGIKDQVEGLIEEALKELHISKRELAKRLGVSEGMLYYNWVNPKARGNIRMKHLRMLLELAGWEWDKINAEAVSLQAGTKLKLPKYLDEQLAYFAGLVAGDGSVSKAGWGVAIRFTNKNPEMRRRFAGLAKELFGVEVTEQVKDGVPSLRFHSKVVAHLLEKLGVPLSPKSDKLDLANELFTSPKSVLASYIRGLFDCDGTVVIREKGSSYVEFDTTSEKLARKLQLALLRFGIVSHLRRRKRAGHTSKFGDKMITSRHDRWELKIYGENVLKFATEIGFGHPEKARKLDALVERMKGQKYDTNVDVIPGVGKLIKEVRTFYGLSVEQVYGSNFGALVEKGKPISRKALVRVVENLSKAKLQESPVEIPEDIRVEIGKALKPGELEMRYEEFYELFLRKRPRKLKFGLLVEVARVLESRDKSLYSKLAWLLSEHYAREDDVKAKLETLRAIATSDFLWERVKKVERMDSPYDYVYDLTVEGSHSFIANGFVVHNTAAAVRDEFTGSWVLEAGVLVLADGGFALIDEFDKMSDRDRSAIHEALEQQSYHHDFELLLADGRKVKIGELVDSLIEANRDKVILGKDTEILPVDDLHLLAYDLEKKEIVKVKADRVSRHKAPEKFIRIRFSNGREILVTPEHPIMVWEKGRIREKPAEEVKKSDIALGVARYPIELPPVEESEFKEPNEAEARADYLYSLGKVARVKKVGGKYVVTEDERAFPREVVAHLKKAAKILGVRQRPEERQRLAMPLVKESALKPFLERILERVETIKQVLTEDPARAVELLPSSRAPDTVGVTASSLARRARRGDEWAVKKIHSLVEEILWEVDKELGTFLHHWNGNVNFLRVTKIEKIQNDRWEWVYDVTVEPYHIFVSHGLVLHNTISISKAGITATLNSRTTVIAAANPKYGRFNRHKSLPEQLDLPPTLLSRFDLIFLLLDEPDEKVDASIAEHILKVRRGEAEVVTPKIPYDLLKKYIAYARKNVHPVLSREAMDEIKRYYVRMRKGFKRSGEEEGVQPIPVTARQLEALIRLSEAHARMRLSETVTREDARAAIQIIEEMIRKIATDEEGTLDISILEVGKSSRKINKIDRLIDIIKNLEGEGEFGAPEDNILEAAKQAGIGTEREIRKLLEGLKREGRVYEPRAGFYRMAS</sequence>
<dbReference type="PANTHER" id="PTHR11630:SF66">
    <property type="entry name" value="DNA REPLICATION LICENSING FACTOR MCM4"/>
    <property type="match status" value="1"/>
</dbReference>
<dbReference type="SUPFAM" id="SSF50249">
    <property type="entry name" value="Nucleic acid-binding proteins"/>
    <property type="match status" value="1"/>
</dbReference>
<evidence type="ECO:0000256" key="6">
    <source>
        <dbReference type="ARBA" id="ARBA00022806"/>
    </source>
</evidence>
<keyword evidence="6" id="KW-0347">Helicase</keyword>
<dbReference type="PROSITE" id="PS50817">
    <property type="entry name" value="INTEIN_N_TER"/>
    <property type="match status" value="3"/>
</dbReference>
<gene>
    <name evidence="13" type="ORF">FH039_02690</name>
</gene>
<dbReference type="InterPro" id="IPR006141">
    <property type="entry name" value="Intein_N"/>
</dbReference>
<dbReference type="Pfam" id="PF00493">
    <property type="entry name" value="MCM"/>
    <property type="match status" value="3"/>
</dbReference>
<dbReference type="SMART" id="SM00305">
    <property type="entry name" value="HintC"/>
    <property type="match status" value="3"/>
</dbReference>
<dbReference type="Gene3D" id="3.40.50.300">
    <property type="entry name" value="P-loop containing nucleotide triphosphate hydrolases"/>
    <property type="match status" value="3"/>
</dbReference>
<dbReference type="GeneID" id="40474056"/>
<dbReference type="CDD" id="cd00081">
    <property type="entry name" value="Hint"/>
    <property type="match status" value="4"/>
</dbReference>
<keyword evidence="8" id="KW-0067">ATP-binding</keyword>
<keyword evidence="4" id="KW-0547">Nucleotide-binding</keyword>
<dbReference type="EMBL" id="CP040846">
    <property type="protein sequence ID" value="QDA30736.1"/>
    <property type="molecule type" value="Genomic_DNA"/>
</dbReference>
<dbReference type="NCBIfam" id="TIGR01445">
    <property type="entry name" value="intein_Nterm"/>
    <property type="match status" value="3"/>
</dbReference>
<dbReference type="PANTHER" id="PTHR11630">
    <property type="entry name" value="DNA REPLICATION LICENSING FACTOR MCM FAMILY MEMBER"/>
    <property type="match status" value="1"/>
</dbReference>
<dbReference type="Gene3D" id="3.30.1640.10">
    <property type="entry name" value="mini-chromosome maintenance (MCM) complex, chain A, domain 1"/>
    <property type="match status" value="1"/>
</dbReference>
<dbReference type="SUPFAM" id="SSF52540">
    <property type="entry name" value="P-loop containing nucleoside triphosphate hydrolases"/>
    <property type="match status" value="2"/>
</dbReference>
<evidence type="ECO:0000256" key="7">
    <source>
        <dbReference type="ARBA" id="ARBA00022813"/>
    </source>
</evidence>
<dbReference type="GO" id="GO:0003697">
    <property type="term" value="F:single-stranded DNA binding"/>
    <property type="evidence" value="ECO:0007669"/>
    <property type="project" value="TreeGrafter"/>
</dbReference>